<dbReference type="NCBIfam" id="TIGR01512">
    <property type="entry name" value="ATPase-IB2_Cd"/>
    <property type="match status" value="1"/>
</dbReference>
<name>A0ABS8FWI0_9FIRM</name>
<dbReference type="InterPro" id="IPR018303">
    <property type="entry name" value="ATPase_P-typ_P_site"/>
</dbReference>
<comment type="caution">
    <text evidence="11">The sequence shown here is derived from an EMBL/GenBank/DDBJ whole genome shotgun (WGS) entry which is preliminary data.</text>
</comment>
<comment type="similarity">
    <text evidence="2 9">Belongs to the cation transport ATPase (P-type) (TC 3.A.3) family. Type IB subfamily.</text>
</comment>
<feature type="transmembrane region" description="Helical" evidence="9">
    <location>
        <begin position="237"/>
        <end position="257"/>
    </location>
</feature>
<keyword evidence="6 9" id="KW-0472">Membrane</keyword>
<sequence>MTEEAKKKGIEIAAGVVLGVSAWFVSARLQGPEGTETILFLIAYAALSLRTYWEQIRKVFRRQFIDENLLIIIATVGAFAIGRHKEAVAAMLFYQVGKFVEQLSLSRTKKSIADFIDIRPEYANLKVGNTEKIVPPQELKLRQIIVLKPGERIPVDVVVTMGTGTVDTKALTGEAEPKSVKPGDRLYSGSINLNSMLEARVVKLCNDSAAEKIMRLVENADDKKSEHIRFADKFTRYYTPIVILFALLTMILPPMILSEARDEWIYRGLILLVASCPCGLMVSIPLAFLGGIGAASRQGILIKSGGVLERLTQADTYVFDKTGTLTEGVFHVQKISARGMTEDELLEFAVHAEAYSTHPIALSLQEAYGKNPDKSRVGNVEEMPGYGLSAEVDGRKVSVGNVRFMNRSGIFCQPSDEVGTAVYVSVDGEYAGCLLISDAVREDAGRLIKWLHRRHFSTIMLTGDNEETAENVASGLGIESVYSELMPEDKVELLEEFREGQTEGEKVVFVGDGINDAPVLARADIGIAMGGLGADAALEAADVILTKDEPSKIINGVRIARGTLRSVKQNMVMAIGIKVILIVLAFFGLVTMQNAIMSDMVVLVLNILNSFWMMKYPE</sequence>
<dbReference type="SUPFAM" id="SSF81665">
    <property type="entry name" value="Calcium ATPase, transmembrane domain M"/>
    <property type="match status" value="1"/>
</dbReference>
<feature type="domain" description="P-type ATPase A" evidence="10">
    <location>
        <begin position="119"/>
        <end position="218"/>
    </location>
</feature>
<dbReference type="Gene3D" id="2.70.150.10">
    <property type="entry name" value="Calcium-transporting ATPase, cytoplasmic transduction domain A"/>
    <property type="match status" value="1"/>
</dbReference>
<dbReference type="PROSITE" id="PS00154">
    <property type="entry name" value="ATPASE_E1_E2"/>
    <property type="match status" value="1"/>
</dbReference>
<evidence type="ECO:0000259" key="10">
    <source>
        <dbReference type="Pfam" id="PF00122"/>
    </source>
</evidence>
<keyword evidence="4 9" id="KW-0812">Transmembrane</keyword>
<evidence type="ECO:0000256" key="6">
    <source>
        <dbReference type="ARBA" id="ARBA00023136"/>
    </source>
</evidence>
<gene>
    <name evidence="11" type="primary">cadA</name>
    <name evidence="11" type="ORF">LKD70_08150</name>
</gene>
<evidence type="ECO:0000256" key="5">
    <source>
        <dbReference type="ARBA" id="ARBA00022989"/>
    </source>
</evidence>
<comment type="subcellular location">
    <subcellularLocation>
        <location evidence="9">Cell membrane</location>
    </subcellularLocation>
    <subcellularLocation>
        <location evidence="1">Membrane</location>
        <topology evidence="1">Multi-pass membrane protein</topology>
    </subcellularLocation>
</comment>
<dbReference type="InterPro" id="IPR059000">
    <property type="entry name" value="ATPase_P-type_domA"/>
</dbReference>
<dbReference type="NCBIfam" id="TIGR01525">
    <property type="entry name" value="ATPase-IB_hvy"/>
    <property type="match status" value="1"/>
</dbReference>
<dbReference type="Pfam" id="PF00122">
    <property type="entry name" value="E1-E2_ATPase"/>
    <property type="match status" value="1"/>
</dbReference>
<proteinExistence type="inferred from homology"/>
<dbReference type="InterPro" id="IPR023299">
    <property type="entry name" value="ATPase_P-typ_cyto_dom_N"/>
</dbReference>
<accession>A0ABS8FWI0</accession>
<keyword evidence="12" id="KW-1185">Reference proteome</keyword>
<dbReference type="PRINTS" id="PR00119">
    <property type="entry name" value="CATATPASE"/>
</dbReference>
<evidence type="ECO:0000256" key="9">
    <source>
        <dbReference type="RuleBase" id="RU362081"/>
    </source>
</evidence>
<keyword evidence="9" id="KW-0067">ATP-binding</keyword>
<feature type="transmembrane region" description="Helical" evidence="9">
    <location>
        <begin position="571"/>
        <end position="590"/>
    </location>
</feature>
<dbReference type="SUPFAM" id="SSF81653">
    <property type="entry name" value="Calcium ATPase, transduction domain A"/>
    <property type="match status" value="1"/>
</dbReference>
<dbReference type="PANTHER" id="PTHR48085:SF5">
    <property type="entry name" value="CADMIUM_ZINC-TRANSPORTING ATPASE HMA4-RELATED"/>
    <property type="match status" value="1"/>
</dbReference>
<evidence type="ECO:0000256" key="7">
    <source>
        <dbReference type="ARBA" id="ARBA00039103"/>
    </source>
</evidence>
<dbReference type="Gene3D" id="3.40.1110.10">
    <property type="entry name" value="Calcium-transporting ATPase, cytoplasmic domain N"/>
    <property type="match status" value="1"/>
</dbReference>
<feature type="transmembrane region" description="Helical" evidence="9">
    <location>
        <begin position="269"/>
        <end position="295"/>
    </location>
</feature>
<dbReference type="Gene3D" id="3.40.50.1000">
    <property type="entry name" value="HAD superfamily/HAD-like"/>
    <property type="match status" value="1"/>
</dbReference>
<protein>
    <recommendedName>
        <fullName evidence="7">Cd(2+)-exporting ATPase</fullName>
        <ecNumber evidence="7">7.2.2.21</ecNumber>
    </recommendedName>
</protein>
<keyword evidence="3" id="KW-0104">Cadmium</keyword>
<dbReference type="InterPro" id="IPR051014">
    <property type="entry name" value="Cation_Transport_ATPase_IB"/>
</dbReference>
<dbReference type="PANTHER" id="PTHR48085">
    <property type="entry name" value="CADMIUM/ZINC-TRANSPORTING ATPASE HMA2-RELATED"/>
    <property type="match status" value="1"/>
</dbReference>
<dbReference type="SUPFAM" id="SSF56784">
    <property type="entry name" value="HAD-like"/>
    <property type="match status" value="1"/>
</dbReference>
<dbReference type="RefSeq" id="WP_227707533.1">
    <property type="nucleotide sequence ID" value="NZ_JAJEQX010000012.1"/>
</dbReference>
<dbReference type="InterPro" id="IPR027256">
    <property type="entry name" value="P-typ_ATPase_IB"/>
</dbReference>
<feature type="transmembrane region" description="Helical" evidence="9">
    <location>
        <begin position="12"/>
        <end position="31"/>
    </location>
</feature>
<keyword evidence="9" id="KW-1003">Cell membrane</keyword>
<dbReference type="InterPro" id="IPR001757">
    <property type="entry name" value="P_typ_ATPase"/>
</dbReference>
<dbReference type="EMBL" id="JAJEQX010000012">
    <property type="protein sequence ID" value="MCC2254396.1"/>
    <property type="molecule type" value="Genomic_DNA"/>
</dbReference>
<comment type="catalytic activity">
    <reaction evidence="8">
        <text>Cd(2+)(in) + ATP + H2O = Cd(2+)(out) + ADP + phosphate + H(+)</text>
        <dbReference type="Rhea" id="RHEA:12132"/>
        <dbReference type="ChEBI" id="CHEBI:15377"/>
        <dbReference type="ChEBI" id="CHEBI:15378"/>
        <dbReference type="ChEBI" id="CHEBI:30616"/>
        <dbReference type="ChEBI" id="CHEBI:43474"/>
        <dbReference type="ChEBI" id="CHEBI:48775"/>
        <dbReference type="ChEBI" id="CHEBI:456216"/>
        <dbReference type="EC" id="7.2.2.21"/>
    </reaction>
</comment>
<dbReference type="InterPro" id="IPR008250">
    <property type="entry name" value="ATPase_P-typ_transduc_dom_A_sf"/>
</dbReference>
<organism evidence="11 12">
    <name type="scientific">Ruminococcus turbiniformis</name>
    <dbReference type="NCBI Taxonomy" id="2881258"/>
    <lineage>
        <taxon>Bacteria</taxon>
        <taxon>Bacillati</taxon>
        <taxon>Bacillota</taxon>
        <taxon>Clostridia</taxon>
        <taxon>Eubacteriales</taxon>
        <taxon>Oscillospiraceae</taxon>
        <taxon>Ruminococcus</taxon>
    </lineage>
</organism>
<dbReference type="NCBIfam" id="TIGR01494">
    <property type="entry name" value="ATPase_P-type"/>
    <property type="match status" value="1"/>
</dbReference>
<keyword evidence="5 9" id="KW-1133">Transmembrane helix</keyword>
<dbReference type="InterPro" id="IPR023214">
    <property type="entry name" value="HAD_sf"/>
</dbReference>
<keyword evidence="9" id="KW-0479">Metal-binding</keyword>
<evidence type="ECO:0000256" key="1">
    <source>
        <dbReference type="ARBA" id="ARBA00004141"/>
    </source>
</evidence>
<dbReference type="EC" id="7.2.2.21" evidence="7"/>
<evidence type="ECO:0000313" key="11">
    <source>
        <dbReference type="EMBL" id="MCC2254396.1"/>
    </source>
</evidence>
<dbReference type="InterPro" id="IPR023298">
    <property type="entry name" value="ATPase_P-typ_TM_dom_sf"/>
</dbReference>
<dbReference type="InterPro" id="IPR036412">
    <property type="entry name" value="HAD-like_sf"/>
</dbReference>
<feature type="transmembrane region" description="Helical" evidence="9">
    <location>
        <begin position="37"/>
        <end position="53"/>
    </location>
</feature>
<evidence type="ECO:0000256" key="2">
    <source>
        <dbReference type="ARBA" id="ARBA00006024"/>
    </source>
</evidence>
<reference evidence="11 12" key="1">
    <citation type="submission" date="2021-10" db="EMBL/GenBank/DDBJ databases">
        <title>Anaerobic single-cell dispensing facilitates the cultivation of human gut bacteria.</title>
        <authorList>
            <person name="Afrizal A."/>
        </authorList>
    </citation>
    <scope>NUCLEOTIDE SEQUENCE [LARGE SCALE GENOMIC DNA]</scope>
    <source>
        <strain evidence="11 12">CLA-AA-H200</strain>
    </source>
</reference>
<dbReference type="Proteomes" id="UP001198151">
    <property type="component" value="Unassembled WGS sequence"/>
</dbReference>
<evidence type="ECO:0000256" key="4">
    <source>
        <dbReference type="ARBA" id="ARBA00022692"/>
    </source>
</evidence>
<keyword evidence="9" id="KW-0547">Nucleotide-binding</keyword>
<evidence type="ECO:0000256" key="8">
    <source>
        <dbReference type="ARBA" id="ARBA00049338"/>
    </source>
</evidence>
<dbReference type="Pfam" id="PF00702">
    <property type="entry name" value="Hydrolase"/>
    <property type="match status" value="1"/>
</dbReference>
<evidence type="ECO:0000313" key="12">
    <source>
        <dbReference type="Proteomes" id="UP001198151"/>
    </source>
</evidence>
<evidence type="ECO:0000256" key="3">
    <source>
        <dbReference type="ARBA" id="ARBA00022539"/>
    </source>
</evidence>